<gene>
    <name evidence="1" type="ORF">JKA74_16155</name>
</gene>
<dbReference type="AlphaFoldDB" id="A0A934X1B3"/>
<protein>
    <submittedName>
        <fullName evidence="1">Uncharacterized protein</fullName>
    </submittedName>
</protein>
<reference evidence="1" key="1">
    <citation type="submission" date="2021-01" db="EMBL/GenBank/DDBJ databases">
        <title>Marivirga aurantiaca sp. nov., isolated from intertidal surface sediments.</title>
        <authorList>
            <person name="Zhang M."/>
        </authorList>
    </citation>
    <scope>NUCLEOTIDE SEQUENCE</scope>
    <source>
        <strain evidence="1">S37H4</strain>
    </source>
</reference>
<comment type="caution">
    <text evidence="1">The sequence shown here is derived from an EMBL/GenBank/DDBJ whole genome shotgun (WGS) entry which is preliminary data.</text>
</comment>
<keyword evidence="2" id="KW-1185">Reference proteome</keyword>
<dbReference type="RefSeq" id="WP_201432264.1">
    <property type="nucleotide sequence ID" value="NZ_JAEQBW010000009.1"/>
</dbReference>
<dbReference type="EMBL" id="JAEQBW010000009">
    <property type="protein sequence ID" value="MBK6266580.1"/>
    <property type="molecule type" value="Genomic_DNA"/>
</dbReference>
<accession>A0A934X1B3</accession>
<evidence type="ECO:0000313" key="2">
    <source>
        <dbReference type="Proteomes" id="UP000611723"/>
    </source>
</evidence>
<organism evidence="1 2">
    <name type="scientific">Marivirga aurantiaca</name>
    <dbReference type="NCBI Taxonomy" id="2802615"/>
    <lineage>
        <taxon>Bacteria</taxon>
        <taxon>Pseudomonadati</taxon>
        <taxon>Bacteroidota</taxon>
        <taxon>Cytophagia</taxon>
        <taxon>Cytophagales</taxon>
        <taxon>Marivirgaceae</taxon>
        <taxon>Marivirga</taxon>
    </lineage>
</organism>
<sequence>MKKLITIISLLIFINQIQLLAQSGWTKPRGEGFFQLSYLFFESDQYFNLMGNQLTTNTFQQQSIILYGEYGITKNFTLITNFPIHTFNKFESTETASGIGDLRLEIKYALPVNFPLSVSIAPELPTAKANNFAQNKQNSFDRINLPAGDGEFNVWTTIAASKSLNDIPFYSSVFASYNYRTSYNEIDFSDQFRIGAEIGYKIANKVWLNARINGLKSVREVEIATDFVRGDGAEFTTVGLGLLVPLKNNWGINLNYTSGNDWIFKKKNIYAAGIFGMGIIYELKNDLK</sequence>
<dbReference type="Proteomes" id="UP000611723">
    <property type="component" value="Unassembled WGS sequence"/>
</dbReference>
<evidence type="ECO:0000313" key="1">
    <source>
        <dbReference type="EMBL" id="MBK6266580.1"/>
    </source>
</evidence>
<proteinExistence type="predicted"/>
<name>A0A934X1B3_9BACT</name>